<protein>
    <submittedName>
        <fullName evidence="2">Uncharacterized protein</fullName>
    </submittedName>
</protein>
<dbReference type="Proteomes" id="UP000049855">
    <property type="component" value="Unassembled WGS sequence"/>
</dbReference>
<keyword evidence="1" id="KW-0812">Transmembrane</keyword>
<keyword evidence="1" id="KW-0472">Membrane</keyword>
<dbReference type="EMBL" id="CTRP01000012">
    <property type="protein sequence ID" value="CQR73353.1"/>
    <property type="molecule type" value="Genomic_DNA"/>
</dbReference>
<proteinExistence type="predicted"/>
<accession>A0A0U1L2G3</accession>
<organism evidence="2 3">
    <name type="scientific">Sporomusa ovata</name>
    <dbReference type="NCBI Taxonomy" id="2378"/>
    <lineage>
        <taxon>Bacteria</taxon>
        <taxon>Bacillati</taxon>
        <taxon>Bacillota</taxon>
        <taxon>Negativicutes</taxon>
        <taxon>Selenomonadales</taxon>
        <taxon>Sporomusaceae</taxon>
        <taxon>Sporomusa</taxon>
    </lineage>
</organism>
<keyword evidence="1" id="KW-1133">Transmembrane helix</keyword>
<evidence type="ECO:0000256" key="1">
    <source>
        <dbReference type="SAM" id="Phobius"/>
    </source>
</evidence>
<feature type="transmembrane region" description="Helical" evidence="1">
    <location>
        <begin position="48"/>
        <end position="72"/>
    </location>
</feature>
<gene>
    <name evidence="2" type="ORF">SpAn4DRAFT_2585</name>
</gene>
<reference evidence="3" key="1">
    <citation type="submission" date="2015-03" db="EMBL/GenBank/DDBJ databases">
        <authorList>
            <person name="Nijsse Bart"/>
        </authorList>
    </citation>
    <scope>NUCLEOTIDE SEQUENCE [LARGE SCALE GENOMIC DNA]</scope>
</reference>
<keyword evidence="3" id="KW-1185">Reference proteome</keyword>
<feature type="transmembrane region" description="Helical" evidence="1">
    <location>
        <begin position="21"/>
        <end position="42"/>
    </location>
</feature>
<evidence type="ECO:0000313" key="3">
    <source>
        <dbReference type="Proteomes" id="UP000049855"/>
    </source>
</evidence>
<sequence>MYGRNRLCLYSAQTSFYISKICLNAIIFCFVFILQMILFGFLPLLKDLYIGDILVSAVVFGVTSCIFVWKFVRITNK</sequence>
<dbReference type="AlphaFoldDB" id="A0A0U1L2G3"/>
<evidence type="ECO:0000313" key="2">
    <source>
        <dbReference type="EMBL" id="CQR73353.1"/>
    </source>
</evidence>
<name>A0A0U1L2G3_9FIRM</name>